<dbReference type="EC" id="3.1.21.2" evidence="7"/>
<feature type="binding site" evidence="7">
    <location>
        <position position="181"/>
    </location>
    <ligand>
        <name>Zn(2+)</name>
        <dbReference type="ChEBI" id="CHEBI:29105"/>
        <label>2</label>
    </ligand>
</feature>
<comment type="similarity">
    <text evidence="1 7">Belongs to the AP endonuclease 2 family.</text>
</comment>
<dbReference type="GO" id="GO:0008081">
    <property type="term" value="F:phosphoric diester hydrolase activity"/>
    <property type="evidence" value="ECO:0007669"/>
    <property type="project" value="TreeGrafter"/>
</dbReference>
<comment type="function">
    <text evidence="7">Endonuclease IV plays a role in DNA repair. It cleaves phosphodiester bonds at apurinic or apyrimidinic (AP) sites, generating a 3'-hydroxyl group and a 5'-terminal sugar phosphate.</text>
</comment>
<keyword evidence="4 7" id="KW-0378">Hydrolase</keyword>
<feature type="binding site" evidence="7">
    <location>
        <position position="261"/>
    </location>
    <ligand>
        <name>Zn(2+)</name>
        <dbReference type="ChEBI" id="CHEBI:29105"/>
        <label>2</label>
    </ligand>
</feature>
<evidence type="ECO:0000256" key="6">
    <source>
        <dbReference type="ARBA" id="ARBA00023204"/>
    </source>
</evidence>
<sequence>MEAHMQFVIGPHTSIARGYRRAAEEAVAIGANTFQFFTRNPRGGNAKALDAADVAGLREVMAAHDFGPLLAHAPYTLNMASKTEKTREFAKMAFAEDLERLERLPCSLYNFHPGSHVGQGSETGIALILETLNAVMRPDQTTTVLLETMAGKGSEIGRSFEELAAIIAGCDHAEHLGVCLDTCHVYSAGYDIVGHLEETLAAFDRIVGMERLKALHINDSKTPFASYKDRHEQLGKGSIGLAAFERLAAHPQLSRLPMFLETPHDDYRSYGQEIAFMRAANEGRQTM</sequence>
<dbReference type="GO" id="GO:0008833">
    <property type="term" value="F:deoxyribonuclease IV (phage-T4-induced) activity"/>
    <property type="evidence" value="ECO:0007669"/>
    <property type="project" value="UniProtKB-UniRule"/>
</dbReference>
<feature type="domain" description="Xylose isomerase-like TIM barrel" evidence="8">
    <location>
        <begin position="24"/>
        <end position="279"/>
    </location>
</feature>
<dbReference type="Gene3D" id="3.20.20.150">
    <property type="entry name" value="Divalent-metal-dependent TIM barrel enzymes"/>
    <property type="match status" value="1"/>
</dbReference>
<dbReference type="SUPFAM" id="SSF51658">
    <property type="entry name" value="Xylose isomerase-like"/>
    <property type="match status" value="1"/>
</dbReference>
<dbReference type="eggNOG" id="COG0648">
    <property type="taxonomic scope" value="Bacteria"/>
</dbReference>
<evidence type="ECO:0000256" key="5">
    <source>
        <dbReference type="ARBA" id="ARBA00022833"/>
    </source>
</evidence>
<proteinExistence type="inferred from homology"/>
<comment type="cofactor">
    <cofactor evidence="7">
        <name>Zn(2+)</name>
        <dbReference type="ChEBI" id="CHEBI:29105"/>
    </cofactor>
    <text evidence="7">Binds 3 Zn(2+) ions.</text>
</comment>
<keyword evidence="7 9" id="KW-0255">Endonuclease</keyword>
<dbReference type="FunFam" id="3.20.20.150:FF:000001">
    <property type="entry name" value="Probable endonuclease 4"/>
    <property type="match status" value="1"/>
</dbReference>
<feature type="binding site" evidence="7">
    <location>
        <position position="112"/>
    </location>
    <ligand>
        <name>Zn(2+)</name>
        <dbReference type="ChEBI" id="CHEBI:29105"/>
        <label>1</label>
    </ligand>
</feature>
<comment type="caution">
    <text evidence="9">The sequence shown here is derived from an EMBL/GenBank/DDBJ whole genome shotgun (WGS) entry which is preliminary data.</text>
</comment>
<dbReference type="GO" id="GO:0003677">
    <property type="term" value="F:DNA binding"/>
    <property type="evidence" value="ECO:0007669"/>
    <property type="project" value="InterPro"/>
</dbReference>
<comment type="catalytic activity">
    <reaction evidence="7">
        <text>Endonucleolytic cleavage to 5'-phosphooligonucleotide end-products.</text>
        <dbReference type="EC" id="3.1.21.2"/>
    </reaction>
</comment>
<evidence type="ECO:0000256" key="4">
    <source>
        <dbReference type="ARBA" id="ARBA00022801"/>
    </source>
</evidence>
<dbReference type="AlphaFoldDB" id="E6MJQ9"/>
<feature type="binding site" evidence="7">
    <location>
        <position position="184"/>
    </location>
    <ligand>
        <name>Zn(2+)</name>
        <dbReference type="ChEBI" id="CHEBI:29105"/>
        <label>3</label>
    </ligand>
</feature>
<dbReference type="STRING" id="887929.HMP0721_2244"/>
<keyword evidence="2 7" id="KW-0479">Metal-binding</keyword>
<dbReference type="SMART" id="SM00518">
    <property type="entry name" value="AP2Ec"/>
    <property type="match status" value="1"/>
</dbReference>
<dbReference type="InterPro" id="IPR013022">
    <property type="entry name" value="Xyl_isomerase-like_TIM-brl"/>
</dbReference>
<dbReference type="GO" id="GO:0006284">
    <property type="term" value="P:base-excision repair"/>
    <property type="evidence" value="ECO:0007669"/>
    <property type="project" value="TreeGrafter"/>
</dbReference>
<evidence type="ECO:0000256" key="2">
    <source>
        <dbReference type="ARBA" id="ARBA00022723"/>
    </source>
</evidence>
<dbReference type="PROSITE" id="PS00731">
    <property type="entry name" value="AP_NUCLEASE_F2_3"/>
    <property type="match status" value="1"/>
</dbReference>
<dbReference type="InterPro" id="IPR001719">
    <property type="entry name" value="AP_endonuc_2"/>
</dbReference>
<dbReference type="HAMAP" id="MF_00152">
    <property type="entry name" value="Nfo"/>
    <property type="match status" value="1"/>
</dbReference>
<dbReference type="CDD" id="cd00019">
    <property type="entry name" value="AP2Ec"/>
    <property type="match status" value="1"/>
</dbReference>
<keyword evidence="3 7" id="KW-0227">DNA damage</keyword>
<name>E6MJQ9_9FIRM</name>
<feature type="binding site" evidence="7">
    <location>
        <position position="72"/>
    </location>
    <ligand>
        <name>Zn(2+)</name>
        <dbReference type="ChEBI" id="CHEBI:29105"/>
        <label>1</label>
    </ligand>
</feature>
<evidence type="ECO:0000256" key="7">
    <source>
        <dbReference type="HAMAP-Rule" id="MF_00152"/>
    </source>
</evidence>
<organism evidence="9 10">
    <name type="scientific">Pseudoramibacter alactolyticus ATCC 23263</name>
    <dbReference type="NCBI Taxonomy" id="887929"/>
    <lineage>
        <taxon>Bacteria</taxon>
        <taxon>Bacillati</taxon>
        <taxon>Bacillota</taxon>
        <taxon>Clostridia</taxon>
        <taxon>Eubacteriales</taxon>
        <taxon>Eubacteriaceae</taxon>
        <taxon>Pseudoramibacter</taxon>
    </lineage>
</organism>
<feature type="binding site" evidence="7">
    <location>
        <position position="147"/>
    </location>
    <ligand>
        <name>Zn(2+)</name>
        <dbReference type="ChEBI" id="CHEBI:29105"/>
        <label>2</label>
    </ligand>
</feature>
<keyword evidence="10" id="KW-1185">Reference proteome</keyword>
<feature type="binding site" evidence="7">
    <location>
        <position position="216"/>
    </location>
    <ligand>
        <name>Zn(2+)</name>
        <dbReference type="ChEBI" id="CHEBI:29105"/>
        <label>2</label>
    </ligand>
</feature>
<accession>E6MJQ9</accession>
<reference evidence="9 10" key="1">
    <citation type="submission" date="2010-12" db="EMBL/GenBank/DDBJ databases">
        <authorList>
            <person name="Muzny D."/>
            <person name="Qin X."/>
            <person name="Deng J."/>
            <person name="Jiang H."/>
            <person name="Liu Y."/>
            <person name="Qu J."/>
            <person name="Song X.-Z."/>
            <person name="Zhang L."/>
            <person name="Thornton R."/>
            <person name="Coyle M."/>
            <person name="Francisco L."/>
            <person name="Jackson L."/>
            <person name="Javaid M."/>
            <person name="Korchina V."/>
            <person name="Kovar C."/>
            <person name="Mata R."/>
            <person name="Mathew T."/>
            <person name="Ngo R."/>
            <person name="Nguyen L."/>
            <person name="Nguyen N."/>
            <person name="Okwuonu G."/>
            <person name="Ongeri F."/>
            <person name="Pham C."/>
            <person name="Simmons D."/>
            <person name="Wilczek-Boney K."/>
            <person name="Hale W."/>
            <person name="Jakkamsetti A."/>
            <person name="Pham P."/>
            <person name="Ruth R."/>
            <person name="San Lucas F."/>
            <person name="Warren J."/>
            <person name="Zhang J."/>
            <person name="Zhao Z."/>
            <person name="Zhou C."/>
            <person name="Zhu D."/>
            <person name="Lee S."/>
            <person name="Bess C."/>
            <person name="Blankenburg K."/>
            <person name="Forbes L."/>
            <person name="Fu Q."/>
            <person name="Gubbala S."/>
            <person name="Hirani K."/>
            <person name="Jayaseelan J.C."/>
            <person name="Lara F."/>
            <person name="Munidasa M."/>
            <person name="Palculict T."/>
            <person name="Patil S."/>
            <person name="Pu L.-L."/>
            <person name="Saada N."/>
            <person name="Tang L."/>
            <person name="Weissenberger G."/>
            <person name="Zhu Y."/>
            <person name="Hemphill L."/>
            <person name="Shang Y."/>
            <person name="Youmans B."/>
            <person name="Ayvaz T."/>
            <person name="Ross M."/>
            <person name="Santibanez J."/>
            <person name="Aqrawi P."/>
            <person name="Gross S."/>
            <person name="Joshi V."/>
            <person name="Fowler G."/>
            <person name="Nazareth L."/>
            <person name="Reid J."/>
            <person name="Worley K."/>
            <person name="Petrosino J."/>
            <person name="Highlander S."/>
            <person name="Gibbs R."/>
        </authorList>
    </citation>
    <scope>NUCLEOTIDE SEQUENCE [LARGE SCALE GENOMIC DNA]</scope>
    <source>
        <strain evidence="9 10">ATCC 23263</strain>
    </source>
</reference>
<dbReference type="PROSITE" id="PS51432">
    <property type="entry name" value="AP_NUCLEASE_F2_4"/>
    <property type="match status" value="1"/>
</dbReference>
<dbReference type="PANTHER" id="PTHR21445:SF0">
    <property type="entry name" value="APURINIC-APYRIMIDINIC ENDONUCLEASE"/>
    <property type="match status" value="1"/>
</dbReference>
<evidence type="ECO:0000256" key="3">
    <source>
        <dbReference type="ARBA" id="ARBA00022763"/>
    </source>
</evidence>
<feature type="binding site" evidence="7">
    <location>
        <position position="231"/>
    </location>
    <ligand>
        <name>Zn(2+)</name>
        <dbReference type="ChEBI" id="CHEBI:29105"/>
        <label>3</label>
    </ligand>
</feature>
<dbReference type="PROSITE" id="PS00730">
    <property type="entry name" value="AP_NUCLEASE_F2_2"/>
    <property type="match status" value="1"/>
</dbReference>
<dbReference type="EMBL" id="AEQN01000029">
    <property type="protein sequence ID" value="EFV00682.1"/>
    <property type="molecule type" value="Genomic_DNA"/>
</dbReference>
<evidence type="ECO:0000259" key="8">
    <source>
        <dbReference type="Pfam" id="PF01261"/>
    </source>
</evidence>
<keyword evidence="6 7" id="KW-0234">DNA repair</keyword>
<evidence type="ECO:0000313" key="10">
    <source>
        <dbReference type="Proteomes" id="UP000004754"/>
    </source>
</evidence>
<dbReference type="NCBIfam" id="TIGR00587">
    <property type="entry name" value="nfo"/>
    <property type="match status" value="1"/>
</dbReference>
<dbReference type="GO" id="GO:0008270">
    <property type="term" value="F:zinc ion binding"/>
    <property type="evidence" value="ECO:0007669"/>
    <property type="project" value="UniProtKB-UniRule"/>
</dbReference>
<dbReference type="InterPro" id="IPR036237">
    <property type="entry name" value="Xyl_isomerase-like_sf"/>
</dbReference>
<keyword evidence="7" id="KW-0540">Nuclease</keyword>
<evidence type="ECO:0000313" key="9">
    <source>
        <dbReference type="EMBL" id="EFV00682.1"/>
    </source>
</evidence>
<dbReference type="GO" id="GO:0003906">
    <property type="term" value="F:DNA-(apurinic or apyrimidinic site) endonuclease activity"/>
    <property type="evidence" value="ECO:0007669"/>
    <property type="project" value="TreeGrafter"/>
</dbReference>
<feature type="binding site" evidence="7">
    <location>
        <position position="147"/>
    </location>
    <ligand>
        <name>Zn(2+)</name>
        <dbReference type="ChEBI" id="CHEBI:29105"/>
        <label>1</label>
    </ligand>
</feature>
<gene>
    <name evidence="7" type="primary">nfo</name>
    <name evidence="9" type="ORF">HMP0721_2244</name>
</gene>
<keyword evidence="5 7" id="KW-0862">Zinc</keyword>
<dbReference type="InterPro" id="IPR018246">
    <property type="entry name" value="AP_endonuc_F2_Zn_BS"/>
</dbReference>
<feature type="binding site" evidence="7">
    <location>
        <position position="229"/>
    </location>
    <ligand>
        <name>Zn(2+)</name>
        <dbReference type="ChEBI" id="CHEBI:29105"/>
        <label>3</label>
    </ligand>
</feature>
<dbReference type="Proteomes" id="UP000004754">
    <property type="component" value="Unassembled WGS sequence"/>
</dbReference>
<dbReference type="Pfam" id="PF01261">
    <property type="entry name" value="AP_endonuc_2"/>
    <property type="match status" value="1"/>
</dbReference>
<evidence type="ECO:0000256" key="1">
    <source>
        <dbReference type="ARBA" id="ARBA00005340"/>
    </source>
</evidence>
<dbReference type="HOGENOM" id="CLU_025885_4_1_9"/>
<protein>
    <recommendedName>
        <fullName evidence="7">Probable endonuclease 4</fullName>
        <ecNumber evidence="7">3.1.21.2</ecNumber>
    </recommendedName>
    <alternativeName>
        <fullName evidence="7">Endodeoxyribonuclease IV</fullName>
    </alternativeName>
    <alternativeName>
        <fullName evidence="7">Endonuclease IV</fullName>
    </alternativeName>
</protein>
<dbReference type="PANTHER" id="PTHR21445">
    <property type="entry name" value="ENDONUCLEASE IV ENDODEOXYRIBONUCLEASE IV"/>
    <property type="match status" value="1"/>
</dbReference>